<protein>
    <submittedName>
        <fullName evidence="2">Uncharacterized protein</fullName>
    </submittedName>
</protein>
<dbReference type="AlphaFoldDB" id="A0A9P5RMX7"/>
<proteinExistence type="predicted"/>
<reference evidence="2" key="1">
    <citation type="journal article" date="2020" name="Fungal Divers.">
        <title>Resolving the Mortierellaceae phylogeny through synthesis of multi-gene phylogenetics and phylogenomics.</title>
        <authorList>
            <person name="Vandepol N."/>
            <person name="Liber J."/>
            <person name="Desiro A."/>
            <person name="Na H."/>
            <person name="Kennedy M."/>
            <person name="Barry K."/>
            <person name="Grigoriev I.V."/>
            <person name="Miller A.N."/>
            <person name="O'Donnell K."/>
            <person name="Stajich J.E."/>
            <person name="Bonito G."/>
        </authorList>
    </citation>
    <scope>NUCLEOTIDE SEQUENCE</scope>
    <source>
        <strain evidence="2">NRRL 6426</strain>
    </source>
</reference>
<dbReference type="EMBL" id="JAAAUQ010001669">
    <property type="protein sequence ID" value="KAF9136422.1"/>
    <property type="molecule type" value="Genomic_DNA"/>
</dbReference>
<name>A0A9P5RMX7_9FUNG</name>
<dbReference type="OrthoDB" id="2444602at2759"/>
<evidence type="ECO:0000313" key="2">
    <source>
        <dbReference type="EMBL" id="KAF9136422.1"/>
    </source>
</evidence>
<feature type="region of interest" description="Disordered" evidence="1">
    <location>
        <begin position="1"/>
        <end position="98"/>
    </location>
</feature>
<feature type="region of interest" description="Disordered" evidence="1">
    <location>
        <begin position="132"/>
        <end position="198"/>
    </location>
</feature>
<keyword evidence="3" id="KW-1185">Reference proteome</keyword>
<dbReference type="InterPro" id="IPR036910">
    <property type="entry name" value="HMG_box_dom_sf"/>
</dbReference>
<dbReference type="CDD" id="cd00084">
    <property type="entry name" value="HMG-box_SF"/>
    <property type="match status" value="1"/>
</dbReference>
<evidence type="ECO:0000313" key="3">
    <source>
        <dbReference type="Proteomes" id="UP000748756"/>
    </source>
</evidence>
<gene>
    <name evidence="2" type="ORF">BG015_003137</name>
</gene>
<feature type="compositionally biased region" description="Low complexity" evidence="1">
    <location>
        <begin position="159"/>
        <end position="184"/>
    </location>
</feature>
<evidence type="ECO:0000256" key="1">
    <source>
        <dbReference type="SAM" id="MobiDB-lite"/>
    </source>
</evidence>
<accession>A0A9P5RMX7</accession>
<comment type="caution">
    <text evidence="2">The sequence shown here is derived from an EMBL/GenBank/DDBJ whole genome shotgun (WGS) entry which is preliminary data.</text>
</comment>
<feature type="compositionally biased region" description="Basic residues" evidence="1">
    <location>
        <begin position="80"/>
        <end position="93"/>
    </location>
</feature>
<sequence length="198" mass="21499">MSFSDQTPATSSCSRSRSSFYTDADSEMRQAEEKEESASEQSDPDTTDGQASEADTGEPAFLPKAASDRRTSNPSLKTTKTGKIRHRSRKIGVNKKSTAYNRFLQQRSKVLAEQLPNLTPQQRMKRIAEEWAVSEKNQHKTRRKSRFLGPNSELPLPSIPSSNASASTTPAIPTAAASATPSITGITGLDNASPDHTS</sequence>
<organism evidence="2 3">
    <name type="scientific">Linnemannia schmuckeri</name>
    <dbReference type="NCBI Taxonomy" id="64567"/>
    <lineage>
        <taxon>Eukaryota</taxon>
        <taxon>Fungi</taxon>
        <taxon>Fungi incertae sedis</taxon>
        <taxon>Mucoromycota</taxon>
        <taxon>Mortierellomycotina</taxon>
        <taxon>Mortierellomycetes</taxon>
        <taxon>Mortierellales</taxon>
        <taxon>Mortierellaceae</taxon>
        <taxon>Linnemannia</taxon>
    </lineage>
</organism>
<dbReference type="Proteomes" id="UP000748756">
    <property type="component" value="Unassembled WGS sequence"/>
</dbReference>
<feature type="compositionally biased region" description="Polar residues" evidence="1">
    <location>
        <begin position="1"/>
        <end position="10"/>
    </location>
</feature>
<dbReference type="SUPFAM" id="SSF47095">
    <property type="entry name" value="HMG-box"/>
    <property type="match status" value="1"/>
</dbReference>